<dbReference type="GO" id="GO:0004112">
    <property type="term" value="F:cyclic-nucleotide phosphodiesterase activity"/>
    <property type="evidence" value="ECO:0007669"/>
    <property type="project" value="UniProtKB-ARBA"/>
</dbReference>
<keyword evidence="2" id="KW-0597">Phosphoprotein</keyword>
<dbReference type="PANTHER" id="PTHR45228">
    <property type="entry name" value="CYCLIC DI-GMP PHOSPHODIESTERASE TM_0186-RELATED"/>
    <property type="match status" value="1"/>
</dbReference>
<dbReference type="PANTHER" id="PTHR45228:SF1">
    <property type="entry name" value="CYCLIC DI-GMP PHOSPHODIESTERASE TM_0186"/>
    <property type="match status" value="1"/>
</dbReference>
<keyword evidence="1" id="KW-0378">Hydrolase</keyword>
<dbReference type="Proteomes" id="UP000770889">
    <property type="component" value="Unassembled WGS sequence"/>
</dbReference>
<name>A0A944MFZ5_9GAMM</name>
<feature type="domain" description="HD-GYP" evidence="4">
    <location>
        <begin position="148"/>
        <end position="345"/>
    </location>
</feature>
<dbReference type="InterPro" id="IPR003607">
    <property type="entry name" value="HD/PDEase_dom"/>
</dbReference>
<feature type="domain" description="Response regulatory" evidence="3">
    <location>
        <begin position="3"/>
        <end position="121"/>
    </location>
</feature>
<proteinExistence type="predicted"/>
<dbReference type="EMBL" id="JAHHGM010000028">
    <property type="protein sequence ID" value="MBT2991148.1"/>
    <property type="molecule type" value="Genomic_DNA"/>
</dbReference>
<dbReference type="GO" id="GO:0009214">
    <property type="term" value="P:cyclic nucleotide catabolic process"/>
    <property type="evidence" value="ECO:0007669"/>
    <property type="project" value="UniProtKB-ARBA"/>
</dbReference>
<evidence type="ECO:0000256" key="1">
    <source>
        <dbReference type="ARBA" id="ARBA00022801"/>
    </source>
</evidence>
<dbReference type="GO" id="GO:0000160">
    <property type="term" value="P:phosphorelay signal transduction system"/>
    <property type="evidence" value="ECO:0007669"/>
    <property type="project" value="InterPro"/>
</dbReference>
<comment type="caution">
    <text evidence="5">The sequence shown here is derived from an EMBL/GenBank/DDBJ whole genome shotgun (WGS) entry which is preliminary data.</text>
</comment>
<organism evidence="5 6">
    <name type="scientific">Candidatus Thiodiazotropha taylori</name>
    <dbReference type="NCBI Taxonomy" id="2792791"/>
    <lineage>
        <taxon>Bacteria</taxon>
        <taxon>Pseudomonadati</taxon>
        <taxon>Pseudomonadota</taxon>
        <taxon>Gammaproteobacteria</taxon>
        <taxon>Chromatiales</taxon>
        <taxon>Sedimenticolaceae</taxon>
        <taxon>Candidatus Thiodiazotropha</taxon>
    </lineage>
</organism>
<dbReference type="Pfam" id="PF00072">
    <property type="entry name" value="Response_reg"/>
    <property type="match status" value="1"/>
</dbReference>
<dbReference type="AlphaFoldDB" id="A0A944MFZ5"/>
<evidence type="ECO:0000256" key="2">
    <source>
        <dbReference type="PROSITE-ProRule" id="PRU00169"/>
    </source>
</evidence>
<protein>
    <submittedName>
        <fullName evidence="5">Response regulator</fullName>
    </submittedName>
</protein>
<dbReference type="SMART" id="SM00471">
    <property type="entry name" value="HDc"/>
    <property type="match status" value="1"/>
</dbReference>
<dbReference type="PROSITE" id="PS50110">
    <property type="entry name" value="RESPONSE_REGULATORY"/>
    <property type="match status" value="1"/>
</dbReference>
<evidence type="ECO:0000259" key="3">
    <source>
        <dbReference type="PROSITE" id="PS50110"/>
    </source>
</evidence>
<dbReference type="InterPro" id="IPR052020">
    <property type="entry name" value="Cyclic_di-GMP/3'3'-cGAMP_PDE"/>
</dbReference>
<feature type="modified residue" description="4-aspartylphosphate" evidence="2">
    <location>
        <position position="54"/>
    </location>
</feature>
<sequence length="352" mass="40306">MSQVLIIDDQSITRMILQELVGSIDKDIASTCFADPTQALEWAKTHDIDLVITDYKMPQMDGIEFIKWLRRIPRCNDVPVMIVTCVEDQSVRYLALESGANDFITKPIDHTECRARCHNMLTMSLQRKLIKDRALLLEREIRKTTQELRDREQETLMRLAKAGEYRDEDTGNHILRISRYSKLIAHRLGLSHERCDLIAQSAPMHDIGKIGIPDAILLKPGRLTPEEFKIMQRHTVLGYEILKDSLSKYIQTGAIIALNHHEKFNGEGYPHGLKGEAIPIEARIVAIADVFDALVTDRPYKKSWSIEKAIEYISEERGRHFDPDCAEAFVSELQEVEMIHHALKATPRRTDG</sequence>
<dbReference type="SUPFAM" id="SSF109604">
    <property type="entry name" value="HD-domain/PDEase-like"/>
    <property type="match status" value="1"/>
</dbReference>
<dbReference type="InterPro" id="IPR001789">
    <property type="entry name" value="Sig_transdc_resp-reg_receiver"/>
</dbReference>
<evidence type="ECO:0000259" key="4">
    <source>
        <dbReference type="PROSITE" id="PS51832"/>
    </source>
</evidence>
<evidence type="ECO:0000313" key="6">
    <source>
        <dbReference type="Proteomes" id="UP000770889"/>
    </source>
</evidence>
<dbReference type="Pfam" id="PF13487">
    <property type="entry name" value="HD_5"/>
    <property type="match status" value="1"/>
</dbReference>
<dbReference type="InterPro" id="IPR037522">
    <property type="entry name" value="HD_GYP_dom"/>
</dbReference>
<evidence type="ECO:0000313" key="5">
    <source>
        <dbReference type="EMBL" id="MBT2991148.1"/>
    </source>
</evidence>
<gene>
    <name evidence="5" type="ORF">KME65_19480</name>
</gene>
<dbReference type="CDD" id="cd00077">
    <property type="entry name" value="HDc"/>
    <property type="match status" value="1"/>
</dbReference>
<accession>A0A944MFZ5</accession>
<dbReference type="SMART" id="SM00448">
    <property type="entry name" value="REC"/>
    <property type="match status" value="1"/>
</dbReference>
<dbReference type="FunFam" id="1.10.3210.10:FF:000018">
    <property type="entry name" value="Two-component system response regulator"/>
    <property type="match status" value="1"/>
</dbReference>
<dbReference type="InterPro" id="IPR011006">
    <property type="entry name" value="CheY-like_superfamily"/>
</dbReference>
<dbReference type="CDD" id="cd17551">
    <property type="entry name" value="REC_RpfG-like"/>
    <property type="match status" value="1"/>
</dbReference>
<dbReference type="Gene3D" id="3.40.50.2300">
    <property type="match status" value="1"/>
</dbReference>
<dbReference type="SUPFAM" id="SSF52172">
    <property type="entry name" value="CheY-like"/>
    <property type="match status" value="1"/>
</dbReference>
<reference evidence="5 6" key="1">
    <citation type="submission" date="2021-05" db="EMBL/GenBank/DDBJ databases">
        <title>Genetic and Functional Diversity in Clade A Lucinid endosymbionts from the Bahamas.</title>
        <authorList>
            <person name="Giani N.M."/>
            <person name="Engel A.S."/>
            <person name="Campbell B.J."/>
        </authorList>
    </citation>
    <scope>NUCLEOTIDE SEQUENCE [LARGE SCALE GENOMIC DNA]</scope>
    <source>
        <strain evidence="5">LUC16012Gg_MoonRockCtena</strain>
    </source>
</reference>
<dbReference type="Gene3D" id="1.10.3210.10">
    <property type="entry name" value="Hypothetical protein af1432"/>
    <property type="match status" value="1"/>
</dbReference>
<dbReference type="PROSITE" id="PS51832">
    <property type="entry name" value="HD_GYP"/>
    <property type="match status" value="1"/>
</dbReference>